<feature type="compositionally biased region" description="Low complexity" evidence="1">
    <location>
        <begin position="179"/>
        <end position="197"/>
    </location>
</feature>
<dbReference type="InterPro" id="IPR043216">
    <property type="entry name" value="PAP-like"/>
</dbReference>
<keyword evidence="2" id="KW-0472">Membrane</keyword>
<dbReference type="OMA" id="ANHIHQD"/>
<feature type="region of interest" description="Disordered" evidence="1">
    <location>
        <begin position="561"/>
        <end position="591"/>
    </location>
</feature>
<feature type="transmembrane region" description="Helical" evidence="2">
    <location>
        <begin position="448"/>
        <end position="470"/>
    </location>
</feature>
<dbReference type="InterPro" id="IPR000326">
    <property type="entry name" value="PAP2/HPO"/>
</dbReference>
<evidence type="ECO:0000256" key="1">
    <source>
        <dbReference type="SAM" id="MobiDB-lite"/>
    </source>
</evidence>
<dbReference type="EMBL" id="JAPWDV010000001">
    <property type="protein sequence ID" value="KAJ6223302.1"/>
    <property type="molecule type" value="Genomic_DNA"/>
</dbReference>
<protein>
    <recommendedName>
        <fullName evidence="3">Phosphatidic acid phosphatase type 2/haloperoxidase domain-containing protein</fullName>
    </recommendedName>
</protein>
<organism evidence="4 5">
    <name type="scientific">Blomia tropicalis</name>
    <name type="common">Mite</name>
    <dbReference type="NCBI Taxonomy" id="40697"/>
    <lineage>
        <taxon>Eukaryota</taxon>
        <taxon>Metazoa</taxon>
        <taxon>Ecdysozoa</taxon>
        <taxon>Arthropoda</taxon>
        <taxon>Chelicerata</taxon>
        <taxon>Arachnida</taxon>
        <taxon>Acari</taxon>
        <taxon>Acariformes</taxon>
        <taxon>Sarcoptiformes</taxon>
        <taxon>Astigmata</taxon>
        <taxon>Glycyphagoidea</taxon>
        <taxon>Echimyopodidae</taxon>
        <taxon>Blomia</taxon>
    </lineage>
</organism>
<accession>A0A9Q0MF09</accession>
<keyword evidence="2" id="KW-1133">Transmembrane helix</keyword>
<evidence type="ECO:0000259" key="3">
    <source>
        <dbReference type="Pfam" id="PF01569"/>
    </source>
</evidence>
<dbReference type="Gene3D" id="1.20.144.10">
    <property type="entry name" value="Phosphatidic acid phosphatase type 2/haloperoxidase"/>
    <property type="match status" value="1"/>
</dbReference>
<evidence type="ECO:0000313" key="5">
    <source>
        <dbReference type="Proteomes" id="UP001142055"/>
    </source>
</evidence>
<dbReference type="GO" id="GO:0046839">
    <property type="term" value="P:phospholipid dephosphorylation"/>
    <property type="evidence" value="ECO:0007669"/>
    <property type="project" value="TreeGrafter"/>
</dbReference>
<feature type="compositionally biased region" description="Polar residues" evidence="1">
    <location>
        <begin position="623"/>
        <end position="651"/>
    </location>
</feature>
<dbReference type="GO" id="GO:0008195">
    <property type="term" value="F:phosphatidate phosphatase activity"/>
    <property type="evidence" value="ECO:0007669"/>
    <property type="project" value="TreeGrafter"/>
</dbReference>
<feature type="compositionally biased region" description="Polar residues" evidence="1">
    <location>
        <begin position="577"/>
        <end position="591"/>
    </location>
</feature>
<feature type="transmembrane region" description="Helical" evidence="2">
    <location>
        <begin position="390"/>
        <end position="411"/>
    </location>
</feature>
<dbReference type="PANTHER" id="PTHR10165">
    <property type="entry name" value="LIPID PHOSPHATE PHOSPHATASE"/>
    <property type="match status" value="1"/>
</dbReference>
<feature type="compositionally biased region" description="Low complexity" evidence="1">
    <location>
        <begin position="561"/>
        <end position="576"/>
    </location>
</feature>
<feature type="region of interest" description="Disordered" evidence="1">
    <location>
        <begin position="617"/>
        <end position="651"/>
    </location>
</feature>
<evidence type="ECO:0000313" key="4">
    <source>
        <dbReference type="EMBL" id="KAJ6223302.1"/>
    </source>
</evidence>
<proteinExistence type="predicted"/>
<dbReference type="GO" id="GO:0005886">
    <property type="term" value="C:plasma membrane"/>
    <property type="evidence" value="ECO:0007669"/>
    <property type="project" value="TreeGrafter"/>
</dbReference>
<feature type="transmembrane region" description="Helical" evidence="2">
    <location>
        <begin position="205"/>
        <end position="226"/>
    </location>
</feature>
<feature type="transmembrane region" description="Helical" evidence="2">
    <location>
        <begin position="321"/>
        <end position="341"/>
    </location>
</feature>
<name>A0A9Q0MF09_BLOTA</name>
<reference evidence="4" key="1">
    <citation type="submission" date="2022-12" db="EMBL/GenBank/DDBJ databases">
        <title>Genome assemblies of Blomia tropicalis.</title>
        <authorList>
            <person name="Cui Y."/>
        </authorList>
    </citation>
    <scope>NUCLEOTIDE SEQUENCE</scope>
    <source>
        <tissue evidence="4">Adult mites</tissue>
    </source>
</reference>
<dbReference type="AlphaFoldDB" id="A0A9Q0MF09"/>
<dbReference type="GO" id="GO:0007165">
    <property type="term" value="P:signal transduction"/>
    <property type="evidence" value="ECO:0007669"/>
    <property type="project" value="TreeGrafter"/>
</dbReference>
<feature type="transmembrane region" description="Helical" evidence="2">
    <location>
        <begin position="423"/>
        <end position="442"/>
    </location>
</feature>
<comment type="caution">
    <text evidence="4">The sequence shown here is derived from an EMBL/GenBank/DDBJ whole genome shotgun (WGS) entry which is preliminary data.</text>
</comment>
<sequence length="651" mass="72488">MALEGGGIVNHNPTKPLRGNKVPPPTSSSSQRGSVYSLKMANPQSYGKKMGNNRINDLNGGHIYQSPNSLGRKTTTTTTTLMAGNMISSNNSDHDSNNNHVPDRGTISSKKPLTSSSSLSNEPSNQLDRSSYGSNTPTLPAETSRPTIRTGAPYSHSAIIEPLNKDHRIEMGLESGKPNNNNNRNANNNKNKRNNNNSYRTSNSIVIIFLLEVIALVLLTVLGYVLHFTDTISVIQRNVHCMDLVQSQIPPEYAESLWFHTVSTRNFQLIYIIGPIILILLIEIIRQLILLGLAHNSQQTSIVQNKLNLSFPIYLRRTIRFIGGFLMGILMNTILVDIVQYQTGMIRPNLLETCPKLADLCRSSVANQLNHSQLTDNCSPADLKRSQMSFPSLTGSLVAYSTLYLILYLWYAMPYRALRFVRIYATLALMATSILTLNTRYLLNQNSLISLCVGSIIGILFALFIVYAHLNAFANRLSTTNVLAANRIASSGRSLSTSNNGNNSASITNEQLFDSSSSISQSNLFADDEKEWFWKSFRIPRVHTFRQSARNMWKRSENLFNNSRTSLSNNNNNGSNQTTMRKNGKSTATTVSSNNAYINPAFNARDDSILANHIHQDSRFSRQDSTPNSNVPNVQYSSTQTRNNQMRTFQA</sequence>
<dbReference type="Pfam" id="PF01569">
    <property type="entry name" value="PAP2"/>
    <property type="match status" value="1"/>
</dbReference>
<keyword evidence="5" id="KW-1185">Reference proteome</keyword>
<feature type="region of interest" description="Disordered" evidence="1">
    <location>
        <begin position="1"/>
        <end position="197"/>
    </location>
</feature>
<dbReference type="GO" id="GO:0006644">
    <property type="term" value="P:phospholipid metabolic process"/>
    <property type="evidence" value="ECO:0007669"/>
    <property type="project" value="InterPro"/>
</dbReference>
<gene>
    <name evidence="4" type="ORF">RDWZM_001847</name>
</gene>
<keyword evidence="2" id="KW-0812">Transmembrane</keyword>
<feature type="compositionally biased region" description="Polar residues" evidence="1">
    <location>
        <begin position="126"/>
        <end position="138"/>
    </location>
</feature>
<feature type="transmembrane region" description="Helical" evidence="2">
    <location>
        <begin position="267"/>
        <end position="285"/>
    </location>
</feature>
<feature type="domain" description="Phosphatidic acid phosphatase type 2/haloperoxidase" evidence="3">
    <location>
        <begin position="325"/>
        <end position="471"/>
    </location>
</feature>
<dbReference type="PANTHER" id="PTHR10165:SF103">
    <property type="entry name" value="PHOSPHOLIPID PHOSPHATASE HOMOLOG 1.2 HOMOLOG"/>
    <property type="match status" value="1"/>
</dbReference>
<evidence type="ECO:0000256" key="2">
    <source>
        <dbReference type="SAM" id="Phobius"/>
    </source>
</evidence>
<feature type="compositionally biased region" description="Basic and acidic residues" evidence="1">
    <location>
        <begin position="92"/>
        <end position="103"/>
    </location>
</feature>
<dbReference type="Proteomes" id="UP001142055">
    <property type="component" value="Chromosome 1"/>
</dbReference>
<feature type="compositionally biased region" description="Low complexity" evidence="1">
    <location>
        <begin position="108"/>
        <end position="125"/>
    </location>
</feature>